<gene>
    <name evidence="1" type="ORF">HanXRQr2_Chr05g0197351</name>
</gene>
<evidence type="ECO:0000313" key="2">
    <source>
        <dbReference type="Proteomes" id="UP000215914"/>
    </source>
</evidence>
<accession>A0A9K3NLA4</accession>
<organism evidence="1 2">
    <name type="scientific">Helianthus annuus</name>
    <name type="common">Common sunflower</name>
    <dbReference type="NCBI Taxonomy" id="4232"/>
    <lineage>
        <taxon>Eukaryota</taxon>
        <taxon>Viridiplantae</taxon>
        <taxon>Streptophyta</taxon>
        <taxon>Embryophyta</taxon>
        <taxon>Tracheophyta</taxon>
        <taxon>Spermatophyta</taxon>
        <taxon>Magnoliopsida</taxon>
        <taxon>eudicotyledons</taxon>
        <taxon>Gunneridae</taxon>
        <taxon>Pentapetalae</taxon>
        <taxon>asterids</taxon>
        <taxon>campanulids</taxon>
        <taxon>Asterales</taxon>
        <taxon>Asteraceae</taxon>
        <taxon>Asteroideae</taxon>
        <taxon>Heliantheae alliance</taxon>
        <taxon>Heliantheae</taxon>
        <taxon>Helianthus</taxon>
    </lineage>
</organism>
<dbReference type="Proteomes" id="UP000215914">
    <property type="component" value="Unassembled WGS sequence"/>
</dbReference>
<dbReference type="AlphaFoldDB" id="A0A9K3NLA4"/>
<proteinExistence type="predicted"/>
<reference evidence="1" key="2">
    <citation type="submission" date="2020-06" db="EMBL/GenBank/DDBJ databases">
        <title>Helianthus annuus Genome sequencing and assembly Release 2.</title>
        <authorList>
            <person name="Gouzy J."/>
            <person name="Langlade N."/>
            <person name="Munos S."/>
        </authorList>
    </citation>
    <scope>NUCLEOTIDE SEQUENCE</scope>
    <source>
        <tissue evidence="1">Leaves</tissue>
    </source>
</reference>
<dbReference type="EMBL" id="MNCJ02000320">
    <property type="protein sequence ID" value="KAF5804469.1"/>
    <property type="molecule type" value="Genomic_DNA"/>
</dbReference>
<comment type="caution">
    <text evidence="1">The sequence shown here is derived from an EMBL/GenBank/DDBJ whole genome shotgun (WGS) entry which is preliminary data.</text>
</comment>
<protein>
    <submittedName>
        <fullName evidence="1">Uncharacterized protein</fullName>
    </submittedName>
</protein>
<sequence length="81" mass="8728">MDLAVCRRCQLAGGGGLVGESLVVSSPEVWMTWINDGELVEMGGRWCFRERENVVVVVLEGGSDSGGGKKTIIFSCVLHMI</sequence>
<reference evidence="1" key="1">
    <citation type="journal article" date="2017" name="Nature">
        <title>The sunflower genome provides insights into oil metabolism, flowering and Asterid evolution.</title>
        <authorList>
            <person name="Badouin H."/>
            <person name="Gouzy J."/>
            <person name="Grassa C.J."/>
            <person name="Murat F."/>
            <person name="Staton S.E."/>
            <person name="Cottret L."/>
            <person name="Lelandais-Briere C."/>
            <person name="Owens G.L."/>
            <person name="Carrere S."/>
            <person name="Mayjonade B."/>
            <person name="Legrand L."/>
            <person name="Gill N."/>
            <person name="Kane N.C."/>
            <person name="Bowers J.E."/>
            <person name="Hubner S."/>
            <person name="Bellec A."/>
            <person name="Berard A."/>
            <person name="Berges H."/>
            <person name="Blanchet N."/>
            <person name="Boniface M.C."/>
            <person name="Brunel D."/>
            <person name="Catrice O."/>
            <person name="Chaidir N."/>
            <person name="Claudel C."/>
            <person name="Donnadieu C."/>
            <person name="Faraut T."/>
            <person name="Fievet G."/>
            <person name="Helmstetter N."/>
            <person name="King M."/>
            <person name="Knapp S.J."/>
            <person name="Lai Z."/>
            <person name="Le Paslier M.C."/>
            <person name="Lippi Y."/>
            <person name="Lorenzon L."/>
            <person name="Mandel J.R."/>
            <person name="Marage G."/>
            <person name="Marchand G."/>
            <person name="Marquand E."/>
            <person name="Bret-Mestries E."/>
            <person name="Morien E."/>
            <person name="Nambeesan S."/>
            <person name="Nguyen T."/>
            <person name="Pegot-Espagnet P."/>
            <person name="Pouilly N."/>
            <person name="Raftis F."/>
            <person name="Sallet E."/>
            <person name="Schiex T."/>
            <person name="Thomas J."/>
            <person name="Vandecasteele C."/>
            <person name="Vares D."/>
            <person name="Vear F."/>
            <person name="Vautrin S."/>
            <person name="Crespi M."/>
            <person name="Mangin B."/>
            <person name="Burke J.M."/>
            <person name="Salse J."/>
            <person name="Munos S."/>
            <person name="Vincourt P."/>
            <person name="Rieseberg L.H."/>
            <person name="Langlade N.B."/>
        </authorList>
    </citation>
    <scope>NUCLEOTIDE SEQUENCE</scope>
    <source>
        <tissue evidence="1">Leaves</tissue>
    </source>
</reference>
<evidence type="ECO:0000313" key="1">
    <source>
        <dbReference type="EMBL" id="KAF5804469.1"/>
    </source>
</evidence>
<name>A0A9K3NLA4_HELAN</name>
<dbReference type="Gramene" id="mRNA:HanXRQr2_Chr05g0197351">
    <property type="protein sequence ID" value="mRNA:HanXRQr2_Chr05g0197351"/>
    <property type="gene ID" value="HanXRQr2_Chr05g0197351"/>
</dbReference>
<keyword evidence="2" id="KW-1185">Reference proteome</keyword>